<dbReference type="EMBL" id="JADNRY010000093">
    <property type="protein sequence ID" value="KAF9066077.1"/>
    <property type="molecule type" value="Genomic_DNA"/>
</dbReference>
<organism evidence="1 2">
    <name type="scientific">Rhodocollybia butyracea</name>
    <dbReference type="NCBI Taxonomy" id="206335"/>
    <lineage>
        <taxon>Eukaryota</taxon>
        <taxon>Fungi</taxon>
        <taxon>Dikarya</taxon>
        <taxon>Basidiomycota</taxon>
        <taxon>Agaricomycotina</taxon>
        <taxon>Agaricomycetes</taxon>
        <taxon>Agaricomycetidae</taxon>
        <taxon>Agaricales</taxon>
        <taxon>Marasmiineae</taxon>
        <taxon>Omphalotaceae</taxon>
        <taxon>Rhodocollybia</taxon>
    </lineage>
</organism>
<reference evidence="1" key="1">
    <citation type="submission" date="2020-11" db="EMBL/GenBank/DDBJ databases">
        <authorList>
            <consortium name="DOE Joint Genome Institute"/>
            <person name="Ahrendt S."/>
            <person name="Riley R."/>
            <person name="Andreopoulos W."/>
            <person name="Labutti K."/>
            <person name="Pangilinan J."/>
            <person name="Ruiz-Duenas F.J."/>
            <person name="Barrasa J.M."/>
            <person name="Sanchez-Garcia M."/>
            <person name="Camarero S."/>
            <person name="Miyauchi S."/>
            <person name="Serrano A."/>
            <person name="Linde D."/>
            <person name="Babiker R."/>
            <person name="Drula E."/>
            <person name="Ayuso-Fernandez I."/>
            <person name="Pacheco R."/>
            <person name="Padilla G."/>
            <person name="Ferreira P."/>
            <person name="Barriuso J."/>
            <person name="Kellner H."/>
            <person name="Castanera R."/>
            <person name="Alfaro M."/>
            <person name="Ramirez L."/>
            <person name="Pisabarro A.G."/>
            <person name="Kuo A."/>
            <person name="Tritt A."/>
            <person name="Lipzen A."/>
            <person name="He G."/>
            <person name="Yan M."/>
            <person name="Ng V."/>
            <person name="Cullen D."/>
            <person name="Martin F."/>
            <person name="Rosso M.-N."/>
            <person name="Henrissat B."/>
            <person name="Hibbett D."/>
            <person name="Martinez A.T."/>
            <person name="Grigoriev I.V."/>
        </authorList>
    </citation>
    <scope>NUCLEOTIDE SEQUENCE</scope>
    <source>
        <strain evidence="1">AH 40177</strain>
    </source>
</reference>
<keyword evidence="2" id="KW-1185">Reference proteome</keyword>
<dbReference type="AlphaFoldDB" id="A0A9P5U4W6"/>
<evidence type="ECO:0008006" key="3">
    <source>
        <dbReference type="Google" id="ProtNLM"/>
    </source>
</evidence>
<dbReference type="Proteomes" id="UP000772434">
    <property type="component" value="Unassembled WGS sequence"/>
</dbReference>
<accession>A0A9P5U4W6</accession>
<evidence type="ECO:0000313" key="1">
    <source>
        <dbReference type="EMBL" id="KAF9066077.1"/>
    </source>
</evidence>
<gene>
    <name evidence="1" type="ORF">BDP27DRAFT_1331173</name>
</gene>
<evidence type="ECO:0000313" key="2">
    <source>
        <dbReference type="Proteomes" id="UP000772434"/>
    </source>
</evidence>
<name>A0A9P5U4W6_9AGAR</name>
<dbReference type="SUPFAM" id="SSF52047">
    <property type="entry name" value="RNI-like"/>
    <property type="match status" value="1"/>
</dbReference>
<dbReference type="InterPro" id="IPR032675">
    <property type="entry name" value="LRR_dom_sf"/>
</dbReference>
<comment type="caution">
    <text evidence="1">The sequence shown here is derived from an EMBL/GenBank/DDBJ whole genome shotgun (WGS) entry which is preliminary data.</text>
</comment>
<sequence length="635" mass="70503">MLSSSSVRSRKVNAFKPKPGVSVSGLGRGIRRTPPTIDTNLNSYDRTDPFQAFNVLLKLIGSLSSRIGGCQYRLTPQELKLSVHLLNIVEPFVGATPSKRTMITRQPTEILDAIVFHIDSRVDLLNLAMTCSRMQGVVIPRHFDYRVVKCKVSSISVWNHLSVYSSLAKNVRRLEVLDERVVATAGSGVKEMVPGGISSTETDLEDTDDELGMHEKQEKFLLDALIKMTHLESFVWNCNHSPISINVLWPILLKCRTLREVEINDNLVFSPTNDVEEDNDSANTTVACELKSVALKSTKHAYGSAKHPDFTRVKGMLNSCPNLESLDISYTQPRSSSQAHLSADDLFLFGRWPHLTSLTLTNLRCSPVTGLDAASAFLFAHLNLEILHLDMSPSTPTQKLVFPANCLPRLRELKAHRDLISSLLACPSDSPRPLEVIKGVRLTAEANPAFFVNLRRFGINVKRIELTSWNEMEDIRRLVESAPRLTWLDLGKKGYERPTGPSGSQGKNSSTSAHFPTVNVNEWAILLSAAPELTTFHGIKFFYEVALTSSQNSIPSSGLNGSGFASSTLTHASLSMTDRSRIRKNDEIASVLAWKCAKLRRVDHWEDGGGKVIVIVKDADGKDKAPRWEIKRVKQ</sequence>
<protein>
    <recommendedName>
        <fullName evidence="3">F-box domain-containing protein</fullName>
    </recommendedName>
</protein>
<proteinExistence type="predicted"/>
<dbReference type="OrthoDB" id="3270296at2759"/>
<dbReference type="Gene3D" id="3.80.10.10">
    <property type="entry name" value="Ribonuclease Inhibitor"/>
    <property type="match status" value="1"/>
</dbReference>